<evidence type="ECO:0000313" key="3">
    <source>
        <dbReference type="Proteomes" id="UP001058974"/>
    </source>
</evidence>
<gene>
    <name evidence="2" type="ORF">KIW84_054357</name>
</gene>
<name>A0A9D4WVL3_PEA</name>
<accession>A0A9D4WVL3</accession>
<feature type="domain" description="Arabidopsis retrotransposon Orf1 C-terminal" evidence="1">
    <location>
        <begin position="158"/>
        <end position="217"/>
    </location>
</feature>
<dbReference type="Gramene" id="Psat05G0435700-T1">
    <property type="protein sequence ID" value="KAI5408480.1"/>
    <property type="gene ID" value="KIW84_054357"/>
</dbReference>
<dbReference type="Pfam" id="PF03078">
    <property type="entry name" value="ATHILA"/>
    <property type="match status" value="1"/>
</dbReference>
<evidence type="ECO:0000259" key="1">
    <source>
        <dbReference type="Pfam" id="PF03078"/>
    </source>
</evidence>
<protein>
    <recommendedName>
        <fullName evidence="1">Arabidopsis retrotransposon Orf1 C-terminal domain-containing protein</fullName>
    </recommendedName>
</protein>
<proteinExistence type="predicted"/>
<evidence type="ECO:0000313" key="2">
    <source>
        <dbReference type="EMBL" id="KAI5408480.1"/>
    </source>
</evidence>
<reference evidence="2 3" key="1">
    <citation type="journal article" date="2022" name="Nat. Genet.">
        <title>Improved pea reference genome and pan-genome highlight genomic features and evolutionary characteristics.</title>
        <authorList>
            <person name="Yang T."/>
            <person name="Liu R."/>
            <person name="Luo Y."/>
            <person name="Hu S."/>
            <person name="Wang D."/>
            <person name="Wang C."/>
            <person name="Pandey M.K."/>
            <person name="Ge S."/>
            <person name="Xu Q."/>
            <person name="Li N."/>
            <person name="Li G."/>
            <person name="Huang Y."/>
            <person name="Saxena R.K."/>
            <person name="Ji Y."/>
            <person name="Li M."/>
            <person name="Yan X."/>
            <person name="He Y."/>
            <person name="Liu Y."/>
            <person name="Wang X."/>
            <person name="Xiang C."/>
            <person name="Varshney R.K."/>
            <person name="Ding H."/>
            <person name="Gao S."/>
            <person name="Zong X."/>
        </authorList>
    </citation>
    <scope>NUCLEOTIDE SEQUENCE [LARGE SCALE GENOMIC DNA]</scope>
    <source>
        <strain evidence="2 3">cv. Zhongwan 6</strain>
    </source>
</reference>
<dbReference type="EMBL" id="JAMSHJ010000005">
    <property type="protein sequence ID" value="KAI5408480.1"/>
    <property type="molecule type" value="Genomic_DNA"/>
</dbReference>
<keyword evidence="3" id="KW-1185">Reference proteome</keyword>
<dbReference type="AlphaFoldDB" id="A0A9D4WVL3"/>
<comment type="caution">
    <text evidence="2">The sequence shown here is derived from an EMBL/GenBank/DDBJ whole genome shotgun (WGS) entry which is preliminary data.</text>
</comment>
<dbReference type="InterPro" id="IPR004312">
    <property type="entry name" value="ATHILA_Orf1_C"/>
</dbReference>
<organism evidence="2 3">
    <name type="scientific">Pisum sativum</name>
    <name type="common">Garden pea</name>
    <name type="synonym">Lathyrus oleraceus</name>
    <dbReference type="NCBI Taxonomy" id="3888"/>
    <lineage>
        <taxon>Eukaryota</taxon>
        <taxon>Viridiplantae</taxon>
        <taxon>Streptophyta</taxon>
        <taxon>Embryophyta</taxon>
        <taxon>Tracheophyta</taxon>
        <taxon>Spermatophyta</taxon>
        <taxon>Magnoliopsida</taxon>
        <taxon>eudicotyledons</taxon>
        <taxon>Gunneridae</taxon>
        <taxon>Pentapetalae</taxon>
        <taxon>rosids</taxon>
        <taxon>fabids</taxon>
        <taxon>Fabales</taxon>
        <taxon>Fabaceae</taxon>
        <taxon>Papilionoideae</taxon>
        <taxon>50 kb inversion clade</taxon>
        <taxon>NPAAA clade</taxon>
        <taxon>Hologalegina</taxon>
        <taxon>IRL clade</taxon>
        <taxon>Fabeae</taxon>
        <taxon>Lathyrus</taxon>
    </lineage>
</organism>
<sequence>MEALIASLERAEGENIEHAKEAEAHTCSERISPPEREVVEEVEKEALCVIPPPYKSPIPVMRRYVEVKLDPKSERYQELLENIHTNAHLFEILNKKRKLEDRETRKLISIKRGKLDFEVVDEKIEPKLEKLALRIEPKPPPQVQKDKLPRRRKRRKEDRLIDLELDYFWGNITGNNHPELDLMHSENIHNPAIRYFHKILTHTLFGKEQNITFVSKDKLLIMYCASHARPVNAVIFIIANLDRITQDNHEPILVGGLVTMIANAIGLKHPLIRLTRPMNIRFCFNIGIIRNLGSDVFEFLINRQVVHLFILPDHRTSVHDRNNWLYDLDGPPDAPPSPP</sequence>
<dbReference type="Proteomes" id="UP001058974">
    <property type="component" value="Chromosome 5"/>
</dbReference>